<name>A0A7W5BFU4_9BURK</name>
<comment type="caution">
    <text evidence="1">The sequence shown here is derived from an EMBL/GenBank/DDBJ whole genome shotgun (WGS) entry which is preliminary data.</text>
</comment>
<evidence type="ECO:0000313" key="1">
    <source>
        <dbReference type="EMBL" id="MBB3121500.1"/>
    </source>
</evidence>
<accession>A0A7W5BFU4</accession>
<dbReference type="RefSeq" id="WP_183443207.1">
    <property type="nucleotide sequence ID" value="NZ_JACHXD010000017.1"/>
</dbReference>
<proteinExistence type="predicted"/>
<evidence type="ECO:0000313" key="2">
    <source>
        <dbReference type="Proteomes" id="UP000541535"/>
    </source>
</evidence>
<dbReference type="EMBL" id="JACHXD010000017">
    <property type="protein sequence ID" value="MBB3121500.1"/>
    <property type="molecule type" value="Genomic_DNA"/>
</dbReference>
<sequence length="342" mass="38533">MSIKEMKARVKSMMAAKYGIPLPGNLAPREDAELEAAFFVRAQDAKVIRVVCRKSHYAISFRTAGEHTLYRINQGNPCKGHKIMTKSIKPVRAQGDAIQYSYEGLSEDDFAQFRGLVGYPVAYPEKQSGPLEGIWAIKNANGIQRMPIQEARSVQDLSGFFTGDYDMHDLLKFSHGRCNRILAGTPDEASAIDAFNSAILNEDKERKNRVTASLAATPEARLRASEYALIRHGAQTSFFSYLLGPGRHELEVPENPKFLQLEAAVNNIDPNICIFDPQGQAYILKGVAEIYSYYALNNLLDQIPFYYFFKDLRSDPLYKKELKKFSIEINSYIKGCMQEETS</sequence>
<dbReference type="Proteomes" id="UP000541535">
    <property type="component" value="Unassembled WGS sequence"/>
</dbReference>
<keyword evidence="2" id="KW-1185">Reference proteome</keyword>
<organism evidence="1 2">
    <name type="scientific">Pseudoduganella violacea</name>
    <dbReference type="NCBI Taxonomy" id="1715466"/>
    <lineage>
        <taxon>Bacteria</taxon>
        <taxon>Pseudomonadati</taxon>
        <taxon>Pseudomonadota</taxon>
        <taxon>Betaproteobacteria</taxon>
        <taxon>Burkholderiales</taxon>
        <taxon>Oxalobacteraceae</taxon>
        <taxon>Telluria group</taxon>
        <taxon>Pseudoduganella</taxon>
    </lineage>
</organism>
<dbReference type="AlphaFoldDB" id="A0A7W5BFU4"/>
<reference evidence="1 2" key="1">
    <citation type="submission" date="2020-08" db="EMBL/GenBank/DDBJ databases">
        <title>Genomic Encyclopedia of Type Strains, Phase III (KMG-III): the genomes of soil and plant-associated and newly described type strains.</title>
        <authorList>
            <person name="Whitman W."/>
        </authorList>
    </citation>
    <scope>NUCLEOTIDE SEQUENCE [LARGE SCALE GENOMIC DNA]</scope>
    <source>
        <strain evidence="1 2">CECT 8897</strain>
    </source>
</reference>
<gene>
    <name evidence="1" type="ORF">FHS03_004578</name>
</gene>
<protein>
    <submittedName>
        <fullName evidence="1">Uncharacterized protein</fullName>
    </submittedName>
</protein>